<name>A0AAE9ZVU4_9BACT</name>
<accession>A0AAE9ZVU4</accession>
<proteinExistence type="predicted"/>
<reference evidence="1" key="1">
    <citation type="submission" date="2023-03" db="EMBL/GenBank/DDBJ databases">
        <title>Lomoglobus Profundus gen. nov., sp. nov., a novel member of the phylum Verrucomicrobia, isolated from deep-marine sediment of South China Sea.</title>
        <authorList>
            <person name="Ahmad T."/>
            <person name="Ishaq S.E."/>
            <person name="Wang F."/>
        </authorList>
    </citation>
    <scope>NUCLEOTIDE SEQUENCE</scope>
    <source>
        <strain evidence="1">LMO-M01</strain>
    </source>
</reference>
<gene>
    <name evidence="1" type="ORF">PXH66_22565</name>
</gene>
<evidence type="ECO:0000313" key="1">
    <source>
        <dbReference type="EMBL" id="WED65131.1"/>
    </source>
</evidence>
<evidence type="ECO:0000313" key="2">
    <source>
        <dbReference type="Proteomes" id="UP001218638"/>
    </source>
</evidence>
<keyword evidence="2" id="KW-1185">Reference proteome</keyword>
<protein>
    <submittedName>
        <fullName evidence="1">Uncharacterized protein</fullName>
    </submittedName>
</protein>
<dbReference type="AlphaFoldDB" id="A0AAE9ZVU4"/>
<dbReference type="Proteomes" id="UP001218638">
    <property type="component" value="Chromosome"/>
</dbReference>
<dbReference type="EMBL" id="CP119075">
    <property type="protein sequence ID" value="WED65131.1"/>
    <property type="molecule type" value="Genomic_DNA"/>
</dbReference>
<dbReference type="RefSeq" id="WP_330929517.1">
    <property type="nucleotide sequence ID" value="NZ_CP119075.1"/>
</dbReference>
<organism evidence="1 2">
    <name type="scientific">Synoicihabitans lomoniglobus</name>
    <dbReference type="NCBI Taxonomy" id="2909285"/>
    <lineage>
        <taxon>Bacteria</taxon>
        <taxon>Pseudomonadati</taxon>
        <taxon>Verrucomicrobiota</taxon>
        <taxon>Opitutia</taxon>
        <taxon>Opitutales</taxon>
        <taxon>Opitutaceae</taxon>
        <taxon>Synoicihabitans</taxon>
    </lineage>
</organism>
<sequence>MPDPRLGVHAMVEGTDVIIASNDNWSTGSQAAELPALFAAVGAFPLPDTTSRDAALLAPIGGLATVHITSTQPDQSGVVLVEAYDTTDENTPRLINVSARNFAGTDAETLVAGFVIDGNTPKRLLIRGVGPTLASKFGLTGVLPDPQLEVHTRINDTDTVVATNDNWGTEPGVTDAAQLAGAFTLDADSNDAAIIATLPAGAYTVHVAGTNGGTGEALIEIYELP</sequence>
<dbReference type="KEGG" id="slom:PXH66_22565"/>